<organism evidence="11 12">
    <name type="scientific">Candidatus Hydrogenosomobacter endosymbioticus</name>
    <dbReference type="NCBI Taxonomy" id="2558174"/>
    <lineage>
        <taxon>Bacteria</taxon>
        <taxon>Pseudomonadati</taxon>
        <taxon>Pseudomonadota</taxon>
        <taxon>Alphaproteobacteria</taxon>
        <taxon>Holosporales</taxon>
        <taxon>Holosporaceae</taxon>
        <taxon>Candidatus Hydrogenosomobacter</taxon>
    </lineage>
</organism>
<evidence type="ECO:0000256" key="3">
    <source>
        <dbReference type="ARBA" id="ARBA00022679"/>
    </source>
</evidence>
<keyword evidence="4" id="KW-0443">Lipid metabolism</keyword>
<evidence type="ECO:0000256" key="4">
    <source>
        <dbReference type="ARBA" id="ARBA00023098"/>
    </source>
</evidence>
<comment type="similarity">
    <text evidence="6">Belongs to the acetyltransferase family. OlsB subfamily.</text>
</comment>
<keyword evidence="3" id="KW-0808">Transferase</keyword>
<gene>
    <name evidence="11" type="ORF">HYD_5570</name>
</gene>
<comment type="function">
    <text evidence="9">Catalyzes the first step in the biosynthesis of ornithine lipids, which are phosphorus-free membrane lipids. Catalyzes the 3-hydroxyacyl-acyl carrier protein-dependent acylation of ornithine to form lyso-ornithine lipid (LOL).</text>
</comment>
<evidence type="ECO:0000256" key="2">
    <source>
        <dbReference type="ARBA" id="ARBA00022516"/>
    </source>
</evidence>
<keyword evidence="2" id="KW-0444">Lipid biosynthesis</keyword>
<proteinExistence type="inferred from homology"/>
<keyword evidence="12" id="KW-1185">Reference proteome</keyword>
<sequence length="269" mass="30621">MSRDNCGARDLLRGICMRYGDLEVRIAVSHEEVLASQELRYRVFCGGNGEACVQSGEDAKKIDVDRFDDFCHHLVVIDLSRSARVIASYRLITRDAASKCGGFYSSSEFDMSCMDLYKGNVLELGRACVDPLYRSKKAFNMLLKWLDRYVKLFHIDVMFGCASFYGTQEEDFKNALSLLYYRHLAPPQLRPKVRKGLGIDMKMLPEECIDYARAEQEMPSLMKGYLKIGAVVGDGAFLDKQFNCIDVCVIVFANSLSRDYLKRFFDICS</sequence>
<evidence type="ECO:0000256" key="9">
    <source>
        <dbReference type="ARBA" id="ARBA00045724"/>
    </source>
</evidence>
<dbReference type="Gene3D" id="3.40.630.30">
    <property type="match status" value="1"/>
</dbReference>
<dbReference type="InterPro" id="IPR016181">
    <property type="entry name" value="Acyl_CoA_acyltransferase"/>
</dbReference>
<evidence type="ECO:0000256" key="5">
    <source>
        <dbReference type="ARBA" id="ARBA00023315"/>
    </source>
</evidence>
<evidence type="ECO:0000256" key="8">
    <source>
        <dbReference type="ARBA" id="ARBA00039866"/>
    </source>
</evidence>
<reference evidence="11" key="1">
    <citation type="submission" date="2021-10" db="EMBL/GenBank/DDBJ databases">
        <title>Genome Sequence of The Candidatus Hydrogeosomobacter endosymbioticus, an Intracellular Bacterial Symbiont of the Anaerobic Ciliate GW7.</title>
        <authorList>
            <person name="Shiohama Y."/>
            <person name="Shinzato N."/>
        </authorList>
    </citation>
    <scope>NUCLEOTIDE SEQUENCE [LARGE SCALE GENOMIC DNA]</scope>
    <source>
        <strain evidence="11">200920</strain>
    </source>
</reference>
<evidence type="ECO:0000313" key="11">
    <source>
        <dbReference type="EMBL" id="BDB96424.1"/>
    </source>
</evidence>
<dbReference type="Pfam" id="PF13444">
    <property type="entry name" value="Acetyltransf_5"/>
    <property type="match status" value="1"/>
</dbReference>
<dbReference type="SUPFAM" id="SSF55729">
    <property type="entry name" value="Acyl-CoA N-acyltransferases (Nat)"/>
    <property type="match status" value="1"/>
</dbReference>
<dbReference type="RefSeq" id="WP_236864785.1">
    <property type="nucleotide sequence ID" value="NZ_AP025225.1"/>
</dbReference>
<keyword evidence="5" id="KW-0012">Acyltransferase</keyword>
<evidence type="ECO:0000256" key="7">
    <source>
        <dbReference type="ARBA" id="ARBA00039058"/>
    </source>
</evidence>
<comment type="catalytic activity">
    <reaction evidence="10">
        <text>a (3R)-hydroxyacyl-[ACP] + L-ornithine = a lyso-ornithine lipid + holo-[ACP] + H(+)</text>
        <dbReference type="Rhea" id="RHEA:20633"/>
        <dbReference type="Rhea" id="RHEA-COMP:9685"/>
        <dbReference type="Rhea" id="RHEA-COMP:9945"/>
        <dbReference type="ChEBI" id="CHEBI:15378"/>
        <dbReference type="ChEBI" id="CHEBI:46911"/>
        <dbReference type="ChEBI" id="CHEBI:64479"/>
        <dbReference type="ChEBI" id="CHEBI:78827"/>
        <dbReference type="ChEBI" id="CHEBI:138482"/>
        <dbReference type="EC" id="2.3.2.30"/>
    </reaction>
    <physiologicalReaction direction="left-to-right" evidence="10">
        <dbReference type="Rhea" id="RHEA:20634"/>
    </physiologicalReaction>
</comment>
<dbReference type="InterPro" id="IPR052351">
    <property type="entry name" value="Ornithine_N-alpha-AT"/>
</dbReference>
<dbReference type="EMBL" id="AP025225">
    <property type="protein sequence ID" value="BDB96424.1"/>
    <property type="molecule type" value="Genomic_DNA"/>
</dbReference>
<comment type="pathway">
    <text evidence="1">Lipid metabolism.</text>
</comment>
<accession>A0ABM7V9D5</accession>
<protein>
    <recommendedName>
        <fullName evidence="8">L-ornithine N(alpha)-acyltransferase</fullName>
        <ecNumber evidence="7">2.3.2.30</ecNumber>
    </recommendedName>
</protein>
<dbReference type="Proteomes" id="UP001320209">
    <property type="component" value="Chromosome"/>
</dbReference>
<dbReference type="PANTHER" id="PTHR37323">
    <property type="entry name" value="GCN5-RELATED N-ACETYLTRANSFERASE"/>
    <property type="match status" value="1"/>
</dbReference>
<evidence type="ECO:0000256" key="1">
    <source>
        <dbReference type="ARBA" id="ARBA00005189"/>
    </source>
</evidence>
<name>A0ABM7V9D5_9PROT</name>
<evidence type="ECO:0000313" key="12">
    <source>
        <dbReference type="Proteomes" id="UP001320209"/>
    </source>
</evidence>
<evidence type="ECO:0000256" key="6">
    <source>
        <dbReference type="ARBA" id="ARBA00038095"/>
    </source>
</evidence>
<dbReference type="EC" id="2.3.2.30" evidence="7"/>
<dbReference type="PANTHER" id="PTHR37323:SF1">
    <property type="entry name" value="L-ORNITHINE N(ALPHA)-ACYLTRANSFERASE"/>
    <property type="match status" value="1"/>
</dbReference>
<evidence type="ECO:0000256" key="10">
    <source>
        <dbReference type="ARBA" id="ARBA00047785"/>
    </source>
</evidence>